<evidence type="ECO:0000256" key="5">
    <source>
        <dbReference type="ARBA" id="ARBA00022985"/>
    </source>
</evidence>
<keyword evidence="4" id="KW-0812">Transmembrane</keyword>
<dbReference type="CDD" id="cd04179">
    <property type="entry name" value="DPM_DPG-synthase_like"/>
    <property type="match status" value="1"/>
</dbReference>
<dbReference type="Proteomes" id="UP000060487">
    <property type="component" value="Unassembled WGS sequence"/>
</dbReference>
<keyword evidence="1" id="KW-1003">Cell membrane</keyword>
<keyword evidence="5" id="KW-0448">Lipopolysaccharide biosynthesis</keyword>
<evidence type="ECO:0000259" key="8">
    <source>
        <dbReference type="Pfam" id="PF00535"/>
    </source>
</evidence>
<dbReference type="SUPFAM" id="SSF53448">
    <property type="entry name" value="Nucleotide-diphospho-sugar transferases"/>
    <property type="match status" value="1"/>
</dbReference>
<keyword evidence="6" id="KW-1133">Transmembrane helix</keyword>
<dbReference type="Gene3D" id="3.90.550.10">
    <property type="entry name" value="Spore Coat Polysaccharide Biosynthesis Protein SpsA, Chain A"/>
    <property type="match status" value="1"/>
</dbReference>
<evidence type="ECO:0000256" key="7">
    <source>
        <dbReference type="ARBA" id="ARBA00023136"/>
    </source>
</evidence>
<evidence type="ECO:0000256" key="6">
    <source>
        <dbReference type="ARBA" id="ARBA00022989"/>
    </source>
</evidence>
<dbReference type="Pfam" id="PF00535">
    <property type="entry name" value="Glycos_transf_2"/>
    <property type="match status" value="1"/>
</dbReference>
<sequence length="253" mass="29646">MEKFDRSVSMLSWAYNEEESIEEFLKRAYDLMEQTVEDFELILIDDCSTDRTYELAETFMKTHVKFRLYRNEKNLDVGLSLQRAVKSASKEFLFWQTVDWSYNIGDLRKHLELLKTFDIVQGVRGNTILIGRSDNLKKSIVSIVNYLIIRLLFKVPLSDYQNVTFYPTKWIQSITYESKSGFSNPEGLIKSSWCGKSIREVLIGFINRKLGAAKGTRPKSVKASVIDIFRLWFKWIVLNKRVFTKNGAIERYK</sequence>
<dbReference type="PANTHER" id="PTHR48090">
    <property type="entry name" value="UNDECAPRENYL-PHOSPHATE 4-DEOXY-4-FORMAMIDO-L-ARABINOSE TRANSFERASE-RELATED"/>
    <property type="match status" value="1"/>
</dbReference>
<dbReference type="RefSeq" id="WP_085052374.1">
    <property type="nucleotide sequence ID" value="NZ_LNQR01000063.1"/>
</dbReference>
<accession>A0ABR5SF00</accession>
<feature type="domain" description="Glycosyltransferase 2-like" evidence="8">
    <location>
        <begin position="14"/>
        <end position="139"/>
    </location>
</feature>
<evidence type="ECO:0000256" key="4">
    <source>
        <dbReference type="ARBA" id="ARBA00022692"/>
    </source>
</evidence>
<proteinExistence type="predicted"/>
<dbReference type="PANTHER" id="PTHR48090:SF3">
    <property type="entry name" value="UNDECAPRENYL-PHOSPHATE 4-DEOXY-4-FORMAMIDO-L-ARABINOSE TRANSFERASE"/>
    <property type="match status" value="1"/>
</dbReference>
<dbReference type="InterPro" id="IPR050256">
    <property type="entry name" value="Glycosyltransferase_2"/>
</dbReference>
<evidence type="ECO:0000313" key="9">
    <source>
        <dbReference type="EMBL" id="KWT85301.1"/>
    </source>
</evidence>
<evidence type="ECO:0000256" key="2">
    <source>
        <dbReference type="ARBA" id="ARBA00022676"/>
    </source>
</evidence>
<organism evidence="9 10">
    <name type="scientific">Candidatus Magnetominusculus xianensis</name>
    <dbReference type="NCBI Taxonomy" id="1748249"/>
    <lineage>
        <taxon>Bacteria</taxon>
        <taxon>Pseudomonadati</taxon>
        <taxon>Nitrospirota</taxon>
        <taxon>Nitrospiria</taxon>
        <taxon>Nitrospirales</taxon>
        <taxon>Nitrospiraceae</taxon>
        <taxon>Candidatus Magnetominusculus</taxon>
    </lineage>
</organism>
<keyword evidence="10" id="KW-1185">Reference proteome</keyword>
<dbReference type="GO" id="GO:0016740">
    <property type="term" value="F:transferase activity"/>
    <property type="evidence" value="ECO:0007669"/>
    <property type="project" value="UniProtKB-KW"/>
</dbReference>
<name>A0ABR5SF00_9BACT</name>
<evidence type="ECO:0000313" key="10">
    <source>
        <dbReference type="Proteomes" id="UP000060487"/>
    </source>
</evidence>
<dbReference type="EMBL" id="LNQR01000063">
    <property type="protein sequence ID" value="KWT85301.1"/>
    <property type="molecule type" value="Genomic_DNA"/>
</dbReference>
<evidence type="ECO:0000256" key="1">
    <source>
        <dbReference type="ARBA" id="ARBA00022475"/>
    </source>
</evidence>
<reference evidence="9 10" key="1">
    <citation type="submission" date="2015-11" db="EMBL/GenBank/DDBJ databases">
        <authorList>
            <person name="Lin W."/>
        </authorList>
    </citation>
    <scope>NUCLEOTIDE SEQUENCE [LARGE SCALE GENOMIC DNA]</scope>
    <source>
        <strain evidence="9 10">HCH-1</strain>
    </source>
</reference>
<dbReference type="InterPro" id="IPR001173">
    <property type="entry name" value="Glyco_trans_2-like"/>
</dbReference>
<keyword evidence="2" id="KW-0328">Glycosyltransferase</keyword>
<keyword evidence="7" id="KW-0472">Membrane</keyword>
<comment type="caution">
    <text evidence="9">The sequence shown here is derived from an EMBL/GenBank/DDBJ whole genome shotgun (WGS) entry which is preliminary data.</text>
</comment>
<keyword evidence="3 9" id="KW-0808">Transferase</keyword>
<evidence type="ECO:0000256" key="3">
    <source>
        <dbReference type="ARBA" id="ARBA00022679"/>
    </source>
</evidence>
<dbReference type="InterPro" id="IPR029044">
    <property type="entry name" value="Nucleotide-diphossugar_trans"/>
</dbReference>
<gene>
    <name evidence="9" type="ORF">ASN18_1758</name>
</gene>
<protein>
    <submittedName>
        <fullName evidence="9">Glycosyl transferase family protein</fullName>
    </submittedName>
</protein>